<sequence>MQYGLRPSRRGKKTPIARTGRTPLGHLREFPDLQAKDPEEGILSRPESASVQFTFKAHFRWDGPFVITNIFPYGVVELKDKTINSIFQVNGHQPKIFHEGLAPLGGKMESISLMESAMPDKTS</sequence>
<accession>A0A371ENE2</accession>
<feature type="region of interest" description="Disordered" evidence="1">
    <location>
        <begin position="1"/>
        <end position="25"/>
    </location>
</feature>
<reference evidence="2" key="1">
    <citation type="submission" date="2018-05" db="EMBL/GenBank/DDBJ databases">
        <title>Draft genome of Mucuna pruriens seed.</title>
        <authorList>
            <person name="Nnadi N.E."/>
            <person name="Vos R."/>
            <person name="Hasami M.H."/>
            <person name="Devisetty U.K."/>
            <person name="Aguiy J.C."/>
        </authorList>
    </citation>
    <scope>NUCLEOTIDE SEQUENCE [LARGE SCALE GENOMIC DNA]</scope>
    <source>
        <strain evidence="2">JCA_2017</strain>
    </source>
</reference>
<dbReference type="EMBL" id="QJKJ01012924">
    <property type="protein sequence ID" value="RDX67575.1"/>
    <property type="molecule type" value="Genomic_DNA"/>
</dbReference>
<organism evidence="2 3">
    <name type="scientific">Mucuna pruriens</name>
    <name type="common">Velvet bean</name>
    <name type="synonym">Dolichos pruriens</name>
    <dbReference type="NCBI Taxonomy" id="157652"/>
    <lineage>
        <taxon>Eukaryota</taxon>
        <taxon>Viridiplantae</taxon>
        <taxon>Streptophyta</taxon>
        <taxon>Embryophyta</taxon>
        <taxon>Tracheophyta</taxon>
        <taxon>Spermatophyta</taxon>
        <taxon>Magnoliopsida</taxon>
        <taxon>eudicotyledons</taxon>
        <taxon>Gunneridae</taxon>
        <taxon>Pentapetalae</taxon>
        <taxon>rosids</taxon>
        <taxon>fabids</taxon>
        <taxon>Fabales</taxon>
        <taxon>Fabaceae</taxon>
        <taxon>Papilionoideae</taxon>
        <taxon>50 kb inversion clade</taxon>
        <taxon>NPAAA clade</taxon>
        <taxon>indigoferoid/millettioid clade</taxon>
        <taxon>Phaseoleae</taxon>
        <taxon>Mucuna</taxon>
    </lineage>
</organism>
<evidence type="ECO:0000256" key="1">
    <source>
        <dbReference type="SAM" id="MobiDB-lite"/>
    </source>
</evidence>
<comment type="caution">
    <text evidence="2">The sequence shown here is derived from an EMBL/GenBank/DDBJ whole genome shotgun (WGS) entry which is preliminary data.</text>
</comment>
<keyword evidence="3" id="KW-1185">Reference proteome</keyword>
<dbReference type="Proteomes" id="UP000257109">
    <property type="component" value="Unassembled WGS sequence"/>
</dbReference>
<evidence type="ECO:0000313" key="2">
    <source>
        <dbReference type="EMBL" id="RDX67575.1"/>
    </source>
</evidence>
<dbReference type="AlphaFoldDB" id="A0A371ENE2"/>
<proteinExistence type="predicted"/>
<dbReference type="OrthoDB" id="1637540at2759"/>
<protein>
    <submittedName>
        <fullName evidence="2">Uncharacterized protein</fullName>
    </submittedName>
</protein>
<name>A0A371ENE2_MUCPR</name>
<feature type="non-terminal residue" evidence="2">
    <location>
        <position position="1"/>
    </location>
</feature>
<gene>
    <name evidence="2" type="ORF">CR513_53531</name>
</gene>
<evidence type="ECO:0000313" key="3">
    <source>
        <dbReference type="Proteomes" id="UP000257109"/>
    </source>
</evidence>